<evidence type="ECO:0000313" key="2">
    <source>
        <dbReference type="EMBL" id="SDM31175.1"/>
    </source>
</evidence>
<accession>A0A1G9S8Q5</accession>
<feature type="transmembrane region" description="Helical" evidence="1">
    <location>
        <begin position="42"/>
        <end position="62"/>
    </location>
</feature>
<dbReference type="EMBL" id="FNHF01000002">
    <property type="protein sequence ID" value="SDM31175.1"/>
    <property type="molecule type" value="Genomic_DNA"/>
</dbReference>
<keyword evidence="1" id="KW-0812">Transmembrane</keyword>
<keyword evidence="1" id="KW-1133">Transmembrane helix</keyword>
<keyword evidence="1" id="KW-0472">Membrane</keyword>
<name>A0A1G9S8Q5_9BACI</name>
<dbReference type="AlphaFoldDB" id="A0A1G9S8Q5"/>
<protein>
    <submittedName>
        <fullName evidence="2">Uncharacterized protein</fullName>
    </submittedName>
</protein>
<dbReference type="RefSeq" id="WP_074598972.1">
    <property type="nucleotide sequence ID" value="NZ_FNHF01000002.1"/>
</dbReference>
<feature type="transmembrane region" description="Helical" evidence="1">
    <location>
        <begin position="7"/>
        <end position="36"/>
    </location>
</feature>
<evidence type="ECO:0000313" key="3">
    <source>
        <dbReference type="Proteomes" id="UP000182347"/>
    </source>
</evidence>
<keyword evidence="3" id="KW-1185">Reference proteome</keyword>
<reference evidence="3" key="1">
    <citation type="submission" date="2016-10" db="EMBL/GenBank/DDBJ databases">
        <authorList>
            <person name="Varghese N."/>
            <person name="Submissions S."/>
        </authorList>
    </citation>
    <scope>NUCLEOTIDE SEQUENCE [LARGE SCALE GENOMIC DNA]</scope>
    <source>
        <strain evidence="3">CGMCC 1.6199</strain>
    </source>
</reference>
<evidence type="ECO:0000256" key="1">
    <source>
        <dbReference type="SAM" id="Phobius"/>
    </source>
</evidence>
<organism evidence="2 3">
    <name type="scientific">Sediminibacillus halophilus</name>
    <dbReference type="NCBI Taxonomy" id="482461"/>
    <lineage>
        <taxon>Bacteria</taxon>
        <taxon>Bacillati</taxon>
        <taxon>Bacillota</taxon>
        <taxon>Bacilli</taxon>
        <taxon>Bacillales</taxon>
        <taxon>Bacillaceae</taxon>
        <taxon>Sediminibacillus</taxon>
    </lineage>
</organism>
<proteinExistence type="predicted"/>
<dbReference type="Proteomes" id="UP000182347">
    <property type="component" value="Unassembled WGS sequence"/>
</dbReference>
<gene>
    <name evidence="2" type="ORF">SAMN05216244_2310</name>
</gene>
<dbReference type="OrthoDB" id="2940156at2"/>
<dbReference type="STRING" id="482461.SAMN05216244_2310"/>
<sequence length="69" mass="7373">MGSVGVVILFIGYSSYILGFLFVFFSLITLVMGFFAANANPAISLFALLQGFMAMGNGKIVITTAQKNK</sequence>